<dbReference type="EMBL" id="JAKIXB020000030">
    <property type="protein sequence ID" value="KAL1596045.1"/>
    <property type="molecule type" value="Genomic_DNA"/>
</dbReference>
<dbReference type="Proteomes" id="UP001521222">
    <property type="component" value="Unassembled WGS sequence"/>
</dbReference>
<evidence type="ECO:0000313" key="2">
    <source>
        <dbReference type="Proteomes" id="UP001521222"/>
    </source>
</evidence>
<sequence>MGGPVTEIAYVPIKKDVDLESGEGKSIWDVTLKTIAKQKGFEALRWGVQIETPTVAQMAIDWESLDAHKAFAASDAYGPFLDRLAPILDGSPHIFHIKLPIPSQESGTPPFDAPVTECISLYFDTSLSEEAYNKSFSTFVSEAGKVPDSGATGLIGGWGVETHKVDGEGEEKKFFGAFIGWPSVDSHMEFRKKADFPGVVGHLREGSEKIKMHHVAFKRLQA</sequence>
<evidence type="ECO:0000313" key="1">
    <source>
        <dbReference type="EMBL" id="KAL1596045.1"/>
    </source>
</evidence>
<name>A0ABR3QV82_9PLEO</name>
<evidence type="ECO:0008006" key="3">
    <source>
        <dbReference type="Google" id="ProtNLM"/>
    </source>
</evidence>
<dbReference type="Gene3D" id="3.30.70.100">
    <property type="match status" value="2"/>
</dbReference>
<reference evidence="1 2" key="1">
    <citation type="submission" date="2024-02" db="EMBL/GenBank/DDBJ databases">
        <title>De novo assembly and annotation of 12 fungi associated with fruit tree decline syndrome in Ontario, Canada.</title>
        <authorList>
            <person name="Sulman M."/>
            <person name="Ellouze W."/>
            <person name="Ilyukhin E."/>
        </authorList>
    </citation>
    <scope>NUCLEOTIDE SEQUENCE [LARGE SCALE GENOMIC DNA]</scope>
    <source>
        <strain evidence="1 2">M97-236</strain>
    </source>
</reference>
<protein>
    <recommendedName>
        <fullName evidence="3">ABM domain-containing protein</fullName>
    </recommendedName>
</protein>
<proteinExistence type="predicted"/>
<comment type="caution">
    <text evidence="1">The sequence shown here is derived from an EMBL/GenBank/DDBJ whole genome shotgun (WGS) entry which is preliminary data.</text>
</comment>
<dbReference type="InterPro" id="IPR011008">
    <property type="entry name" value="Dimeric_a/b-barrel"/>
</dbReference>
<dbReference type="SUPFAM" id="SSF54909">
    <property type="entry name" value="Dimeric alpha+beta barrel"/>
    <property type="match status" value="1"/>
</dbReference>
<accession>A0ABR3QV82</accession>
<keyword evidence="2" id="KW-1185">Reference proteome</keyword>
<organism evidence="1 2">
    <name type="scientific">Nothophoma quercina</name>
    <dbReference type="NCBI Taxonomy" id="749835"/>
    <lineage>
        <taxon>Eukaryota</taxon>
        <taxon>Fungi</taxon>
        <taxon>Dikarya</taxon>
        <taxon>Ascomycota</taxon>
        <taxon>Pezizomycotina</taxon>
        <taxon>Dothideomycetes</taxon>
        <taxon>Pleosporomycetidae</taxon>
        <taxon>Pleosporales</taxon>
        <taxon>Pleosporineae</taxon>
        <taxon>Didymellaceae</taxon>
        <taxon>Nothophoma</taxon>
    </lineage>
</organism>
<gene>
    <name evidence="1" type="ORF">SLS59_008034</name>
</gene>